<dbReference type="SUPFAM" id="SSF48726">
    <property type="entry name" value="Immunoglobulin"/>
    <property type="match status" value="1"/>
</dbReference>
<evidence type="ECO:0000313" key="2">
    <source>
        <dbReference type="EMBL" id="CAG2252159.1"/>
    </source>
</evidence>
<feature type="domain" description="Ig-like" evidence="1">
    <location>
        <begin position="207"/>
        <end position="303"/>
    </location>
</feature>
<dbReference type="AlphaFoldDB" id="A0A8S3V6P5"/>
<dbReference type="InterPro" id="IPR003598">
    <property type="entry name" value="Ig_sub2"/>
</dbReference>
<dbReference type="Proteomes" id="UP000683360">
    <property type="component" value="Unassembled WGS sequence"/>
</dbReference>
<dbReference type="SMART" id="SM00408">
    <property type="entry name" value="IGc2"/>
    <property type="match status" value="1"/>
</dbReference>
<reference evidence="2" key="1">
    <citation type="submission" date="2021-03" db="EMBL/GenBank/DDBJ databases">
        <authorList>
            <person name="Bekaert M."/>
        </authorList>
    </citation>
    <scope>NUCLEOTIDE SEQUENCE</scope>
</reference>
<dbReference type="InterPro" id="IPR036179">
    <property type="entry name" value="Ig-like_dom_sf"/>
</dbReference>
<proteinExistence type="predicted"/>
<feature type="domain" description="Ig-like" evidence="1">
    <location>
        <begin position="333"/>
        <end position="411"/>
    </location>
</feature>
<evidence type="ECO:0000313" key="3">
    <source>
        <dbReference type="Proteomes" id="UP000683360"/>
    </source>
</evidence>
<dbReference type="Pfam" id="PF13927">
    <property type="entry name" value="Ig_3"/>
    <property type="match status" value="1"/>
</dbReference>
<comment type="caution">
    <text evidence="2">The sequence shown here is derived from an EMBL/GenBank/DDBJ whole genome shotgun (WGS) entry which is preliminary data.</text>
</comment>
<dbReference type="InterPro" id="IPR007110">
    <property type="entry name" value="Ig-like_dom"/>
</dbReference>
<sequence>MDKDGIKKTVYEHTKNKQRLLTYPQSITGTANGTVVVADLTHDCANSSRISALDKDGNILNKYKGKHKPQTQGVIFATCSIVGVSSLQVNMNSHITAAVGDSDVELRCKFTTENDDFVNLIYLTARNKTTENFYRIVNFYPPHRNKAAQLSTGGEYLSGRVSLTNPSDSLSVTIMSYQSVQCKDDTDYRCDILYDNNGQLNTMQSDPTTITITSPSSRPDSVTMFPPGGKVHGDYASFICQGNVGSPAGKFIWRKHSAGLHDPVVYSHIVTVSTEIPNKCNFHGTSNLTIQLTEDDNGATISCVEQSYQVENMMRKTSPLKIHYKVRNVEINPDVEAYIAETTNQINLTCEAEGNPSPFYNWYKEPDLETVLSSGDTFIIKEISTKINGIYRCKAYHYINGVMYSDYQMVNITIGHSEKAANGLPKNIKSGSTGQA</sequence>
<dbReference type="OrthoDB" id="9355041at2759"/>
<evidence type="ECO:0000259" key="1">
    <source>
        <dbReference type="PROSITE" id="PS50835"/>
    </source>
</evidence>
<dbReference type="PANTHER" id="PTHR45889">
    <property type="entry name" value="IG-LIKE DOMAIN-CONTAINING PROTEIN"/>
    <property type="match status" value="1"/>
</dbReference>
<dbReference type="Gene3D" id="2.60.40.10">
    <property type="entry name" value="Immunoglobulins"/>
    <property type="match status" value="3"/>
</dbReference>
<dbReference type="InterPro" id="IPR013783">
    <property type="entry name" value="Ig-like_fold"/>
</dbReference>
<keyword evidence="3" id="KW-1185">Reference proteome</keyword>
<accession>A0A8S3V6P5</accession>
<name>A0A8S3V6P5_MYTED</name>
<gene>
    <name evidence="2" type="ORF">MEDL_63777</name>
</gene>
<protein>
    <recommendedName>
        <fullName evidence="1">Ig-like domain-containing protein</fullName>
    </recommendedName>
</protein>
<organism evidence="2 3">
    <name type="scientific">Mytilus edulis</name>
    <name type="common">Blue mussel</name>
    <dbReference type="NCBI Taxonomy" id="6550"/>
    <lineage>
        <taxon>Eukaryota</taxon>
        <taxon>Metazoa</taxon>
        <taxon>Spiralia</taxon>
        <taxon>Lophotrochozoa</taxon>
        <taxon>Mollusca</taxon>
        <taxon>Bivalvia</taxon>
        <taxon>Autobranchia</taxon>
        <taxon>Pteriomorphia</taxon>
        <taxon>Mytilida</taxon>
        <taxon>Mytiloidea</taxon>
        <taxon>Mytilidae</taxon>
        <taxon>Mytilinae</taxon>
        <taxon>Mytilus</taxon>
    </lineage>
</organism>
<dbReference type="PROSITE" id="PS50835">
    <property type="entry name" value="IG_LIKE"/>
    <property type="match status" value="2"/>
</dbReference>
<dbReference type="PANTHER" id="PTHR45889:SF8">
    <property type="entry name" value="IG-LIKE DOMAIN-CONTAINING PROTEIN"/>
    <property type="match status" value="1"/>
</dbReference>
<dbReference type="EMBL" id="CAJPWZ010003111">
    <property type="protein sequence ID" value="CAG2252159.1"/>
    <property type="molecule type" value="Genomic_DNA"/>
</dbReference>